<accession>A0A437JRB0</accession>
<reference evidence="2 3" key="1">
    <citation type="submission" date="2019-01" db="EMBL/GenBank/DDBJ databases">
        <authorList>
            <person name="Chen W.-M."/>
        </authorList>
    </citation>
    <scope>NUCLEOTIDE SEQUENCE [LARGE SCALE GENOMIC DNA]</scope>
    <source>
        <strain evidence="2 3">ICH-3</strain>
    </source>
</reference>
<comment type="caution">
    <text evidence="2">The sequence shown here is derived from an EMBL/GenBank/DDBJ whole genome shotgun (WGS) entry which is preliminary data.</text>
</comment>
<dbReference type="Proteomes" id="UP000288178">
    <property type="component" value="Unassembled WGS sequence"/>
</dbReference>
<dbReference type="RefSeq" id="WP_128200069.1">
    <property type="nucleotide sequence ID" value="NZ_SACT01000008.1"/>
</dbReference>
<keyword evidence="3" id="KW-1185">Reference proteome</keyword>
<proteinExistence type="predicted"/>
<dbReference type="EMBL" id="SACT01000008">
    <property type="protein sequence ID" value="RVT49318.1"/>
    <property type="molecule type" value="Genomic_DNA"/>
</dbReference>
<dbReference type="AlphaFoldDB" id="A0A437JRB0"/>
<evidence type="ECO:0008006" key="4">
    <source>
        <dbReference type="Google" id="ProtNLM"/>
    </source>
</evidence>
<organism evidence="2 3">
    <name type="scientific">Rubrivivax albus</name>
    <dbReference type="NCBI Taxonomy" id="2499835"/>
    <lineage>
        <taxon>Bacteria</taxon>
        <taxon>Pseudomonadati</taxon>
        <taxon>Pseudomonadota</taxon>
        <taxon>Betaproteobacteria</taxon>
        <taxon>Burkholderiales</taxon>
        <taxon>Sphaerotilaceae</taxon>
        <taxon>Rubrivivax</taxon>
    </lineage>
</organism>
<keyword evidence="1" id="KW-0732">Signal</keyword>
<evidence type="ECO:0000313" key="3">
    <source>
        <dbReference type="Proteomes" id="UP000288178"/>
    </source>
</evidence>
<gene>
    <name evidence="2" type="ORF">ENE75_19760</name>
</gene>
<evidence type="ECO:0000256" key="1">
    <source>
        <dbReference type="SAM" id="SignalP"/>
    </source>
</evidence>
<sequence length="106" mass="11381">MSTFHATLGALVILITGPLHAATSEAESSNALDAYERGHYALAYALWARQADAGEAEAARLALQMYRYGPQLYGQAFVISSSQRQRWLHVASGALAGAERFATASH</sequence>
<feature type="signal peptide" evidence="1">
    <location>
        <begin position="1"/>
        <end position="21"/>
    </location>
</feature>
<feature type="chain" id="PRO_5019047896" description="Sel1 repeat family protein" evidence="1">
    <location>
        <begin position="22"/>
        <end position="106"/>
    </location>
</feature>
<name>A0A437JRB0_9BURK</name>
<protein>
    <recommendedName>
        <fullName evidence="4">Sel1 repeat family protein</fullName>
    </recommendedName>
</protein>
<evidence type="ECO:0000313" key="2">
    <source>
        <dbReference type="EMBL" id="RVT49318.1"/>
    </source>
</evidence>